<dbReference type="GeneID" id="41967413"/>
<proteinExistence type="predicted"/>
<name>A0A6P8AM45_PYRGI</name>
<evidence type="ECO:0000313" key="3">
    <source>
        <dbReference type="RefSeq" id="XP_030975972.1"/>
    </source>
</evidence>
<feature type="compositionally biased region" description="Basic and acidic residues" evidence="1">
    <location>
        <begin position="1"/>
        <end position="17"/>
    </location>
</feature>
<organism evidence="2 3">
    <name type="scientific">Pyricularia grisea</name>
    <name type="common">Crabgrass-specific blast fungus</name>
    <name type="synonym">Magnaporthe grisea</name>
    <dbReference type="NCBI Taxonomy" id="148305"/>
    <lineage>
        <taxon>Eukaryota</taxon>
        <taxon>Fungi</taxon>
        <taxon>Dikarya</taxon>
        <taxon>Ascomycota</taxon>
        <taxon>Pezizomycotina</taxon>
        <taxon>Sordariomycetes</taxon>
        <taxon>Sordariomycetidae</taxon>
        <taxon>Magnaporthales</taxon>
        <taxon>Pyriculariaceae</taxon>
        <taxon>Pyricularia</taxon>
    </lineage>
</organism>
<feature type="non-terminal residue" evidence="3">
    <location>
        <position position="389"/>
    </location>
</feature>
<feature type="region of interest" description="Disordered" evidence="1">
    <location>
        <begin position="1"/>
        <end position="34"/>
    </location>
</feature>
<sequence length="389" mass="43466">MRDSTKKRAVIHRDADSKPTTAAQPRRCARRQSAVYKKPEPGSLYNIIHSKARIGLDVRPLLWTDLHSTLLSVHFSYEGLASFPAPRIHSYVPFRPPKLTDMAKRLFREVSTFADRKSPSPAKTHALRELMSGFFPSMSSAMADEELKLRFGKSSYQKAVMLSMVWNKGSLRSQSIEFAAARPVSSSPRKSKSSEANLSSAPLLAFVDREYPPRARKTLFRVPPGPLDDSYRSSPVLNLIQLRLKGLVPADTDQYAYLVVVLIPMAQQQLYGNDGRRRFKLSPPANEALSSDLIRVFKFDAAENNLVIYTGTIGADFLEGFANPARTLHRKPGGASSMRIDYTRVPIWPFYGLKERLASALGSEVTGERFDGPDYDFYGEELSSNEAGL</sequence>
<dbReference type="RefSeq" id="XP_030975972.1">
    <property type="nucleotide sequence ID" value="XM_031132510.1"/>
</dbReference>
<dbReference type="KEGG" id="pgri:PgNI_12564"/>
<accession>A0A6P8AM45</accession>
<evidence type="ECO:0000313" key="2">
    <source>
        <dbReference type="Proteomes" id="UP000515153"/>
    </source>
</evidence>
<protein>
    <submittedName>
        <fullName evidence="3">Uncharacterized protein</fullName>
    </submittedName>
</protein>
<gene>
    <name evidence="3" type="ORF">PgNI_12564</name>
</gene>
<reference evidence="3" key="3">
    <citation type="submission" date="2025-08" db="UniProtKB">
        <authorList>
            <consortium name="RefSeq"/>
        </authorList>
    </citation>
    <scope>IDENTIFICATION</scope>
    <source>
        <strain evidence="3">NI907</strain>
    </source>
</reference>
<dbReference type="Proteomes" id="UP000515153">
    <property type="component" value="Unplaced"/>
</dbReference>
<reference evidence="3" key="2">
    <citation type="submission" date="2019-10" db="EMBL/GenBank/DDBJ databases">
        <authorList>
            <consortium name="NCBI Genome Project"/>
        </authorList>
    </citation>
    <scope>NUCLEOTIDE SEQUENCE</scope>
    <source>
        <strain evidence="3">NI907</strain>
    </source>
</reference>
<dbReference type="AlphaFoldDB" id="A0A6P8AM45"/>
<keyword evidence="2" id="KW-1185">Reference proteome</keyword>
<reference evidence="3" key="1">
    <citation type="journal article" date="2019" name="Mol. Biol. Evol.">
        <title>Blast fungal genomes show frequent chromosomal changes, gene gains and losses, and effector gene turnover.</title>
        <authorList>
            <person name="Gomez Luciano L.B."/>
            <person name="Jason Tsai I."/>
            <person name="Chuma I."/>
            <person name="Tosa Y."/>
            <person name="Chen Y.H."/>
            <person name="Li J.Y."/>
            <person name="Li M.Y."/>
            <person name="Jade Lu M.Y."/>
            <person name="Nakayashiki H."/>
            <person name="Li W.H."/>
        </authorList>
    </citation>
    <scope>NUCLEOTIDE SEQUENCE</scope>
    <source>
        <strain evidence="3">NI907</strain>
    </source>
</reference>
<evidence type="ECO:0000256" key="1">
    <source>
        <dbReference type="SAM" id="MobiDB-lite"/>
    </source>
</evidence>